<keyword evidence="7 8" id="KW-0472">Membrane</keyword>
<protein>
    <recommendedName>
        <fullName evidence="8">Bcr/CflA family efflux transporter</fullName>
    </recommendedName>
</protein>
<dbReference type="SUPFAM" id="SSF103473">
    <property type="entry name" value="MFS general substrate transporter"/>
    <property type="match status" value="1"/>
</dbReference>
<dbReference type="InterPro" id="IPR036259">
    <property type="entry name" value="MFS_trans_sf"/>
</dbReference>
<evidence type="ECO:0000256" key="3">
    <source>
        <dbReference type="ARBA" id="ARBA00022448"/>
    </source>
</evidence>
<feature type="transmembrane region" description="Helical" evidence="8">
    <location>
        <begin position="287"/>
        <end position="308"/>
    </location>
</feature>
<keyword evidence="3 8" id="KW-0813">Transport</keyword>
<evidence type="ECO:0000259" key="9">
    <source>
        <dbReference type="PROSITE" id="PS50850"/>
    </source>
</evidence>
<sequence length="405" mass="42960">MFIIKTSIPKNNLPFAVIILLASLSALVAAAIDMYLPAFPTVAEKLEISVGQVQQTLTVFLIGLGVGQAIYGPLLDRFGRKAPLLGGLALFVIGSIAAAFSNSFETLLIARFVQALGASAGSVAGRAVVSDTCDTQESARVFSILGQVMMLAPILAPMIGGLVLIYADWQVIFWVMAAIGAVSLLLTMRHLPETLAVEKRVPLSLVTIIHGYLRQLIQPGFFFYTMAIGATFGFIFIYVGSAPFAFIDSFNLSPTQFSFLFAANAATMIAMSQVNMRLLKRFSANQLLYAGLLAFVACGLALSAVIQWGQVNLWSYALLLALSIGTTGFITGNMFAATMASVKENAGTASALLGVMQFSIGGGLGYVVSLFTPHIIWLPLSFAVLGFAALVFCILGKQLTPADPA</sequence>
<dbReference type="Gene3D" id="1.20.1720.10">
    <property type="entry name" value="Multidrug resistance protein D"/>
    <property type="match status" value="1"/>
</dbReference>
<dbReference type="GO" id="GO:0005886">
    <property type="term" value="C:plasma membrane"/>
    <property type="evidence" value="ECO:0007669"/>
    <property type="project" value="UniProtKB-SubCell"/>
</dbReference>
<name>A0A432X1L8_9GAMM</name>
<keyword evidence="8" id="KW-0997">Cell inner membrane</keyword>
<accession>A0A432X1L8</accession>
<dbReference type="Pfam" id="PF07690">
    <property type="entry name" value="MFS_1"/>
    <property type="match status" value="1"/>
</dbReference>
<keyword evidence="11" id="KW-1185">Reference proteome</keyword>
<dbReference type="CDD" id="cd17320">
    <property type="entry name" value="MFS_MdfA_MDR_like"/>
    <property type="match status" value="1"/>
</dbReference>
<feature type="transmembrane region" description="Helical" evidence="8">
    <location>
        <begin position="171"/>
        <end position="191"/>
    </location>
</feature>
<dbReference type="PANTHER" id="PTHR23502:SF132">
    <property type="entry name" value="POLYAMINE TRANSPORTER 2-RELATED"/>
    <property type="match status" value="1"/>
</dbReference>
<evidence type="ECO:0000256" key="1">
    <source>
        <dbReference type="ARBA" id="ARBA00004651"/>
    </source>
</evidence>
<evidence type="ECO:0000256" key="5">
    <source>
        <dbReference type="ARBA" id="ARBA00022692"/>
    </source>
</evidence>
<keyword evidence="4" id="KW-1003">Cell membrane</keyword>
<evidence type="ECO:0000256" key="7">
    <source>
        <dbReference type="ARBA" id="ARBA00023136"/>
    </source>
</evidence>
<feature type="transmembrane region" description="Helical" evidence="8">
    <location>
        <begin position="12"/>
        <end position="36"/>
    </location>
</feature>
<reference evidence="10 11" key="1">
    <citation type="journal article" date="2011" name="Front. Microbiol.">
        <title>Genomic signatures of strain selection and enhancement in Bacillus atrophaeus var. globigii, a historical biowarfare simulant.</title>
        <authorList>
            <person name="Gibbons H.S."/>
            <person name="Broomall S.M."/>
            <person name="McNew L.A."/>
            <person name="Daligault H."/>
            <person name="Chapman C."/>
            <person name="Bruce D."/>
            <person name="Karavis M."/>
            <person name="Krepps M."/>
            <person name="McGregor P.A."/>
            <person name="Hong C."/>
            <person name="Park K.H."/>
            <person name="Akmal A."/>
            <person name="Feldman A."/>
            <person name="Lin J.S."/>
            <person name="Chang W.E."/>
            <person name="Higgs B.W."/>
            <person name="Demirev P."/>
            <person name="Lindquist J."/>
            <person name="Liem A."/>
            <person name="Fochler E."/>
            <person name="Read T.D."/>
            <person name="Tapia R."/>
            <person name="Johnson S."/>
            <person name="Bishop-Lilly K.A."/>
            <person name="Detter C."/>
            <person name="Han C."/>
            <person name="Sozhamannan S."/>
            <person name="Rosenzweig C.N."/>
            <person name="Skowronski E.W."/>
        </authorList>
    </citation>
    <scope>NUCLEOTIDE SEQUENCE [LARGE SCALE GENOMIC DNA]</scope>
    <source>
        <strain evidence="10 11">AIT1</strain>
    </source>
</reference>
<evidence type="ECO:0000313" key="11">
    <source>
        <dbReference type="Proteomes" id="UP000286976"/>
    </source>
</evidence>
<dbReference type="InterPro" id="IPR004812">
    <property type="entry name" value="Efflux_drug-R_Bcr/CmlA"/>
</dbReference>
<dbReference type="NCBIfam" id="TIGR00710">
    <property type="entry name" value="efflux_Bcr_CflA"/>
    <property type="match status" value="1"/>
</dbReference>
<gene>
    <name evidence="10" type="ORF">CWE15_06755</name>
</gene>
<feature type="transmembrane region" description="Helical" evidence="8">
    <location>
        <begin position="349"/>
        <end position="369"/>
    </location>
</feature>
<dbReference type="PANTHER" id="PTHR23502">
    <property type="entry name" value="MAJOR FACILITATOR SUPERFAMILY"/>
    <property type="match status" value="1"/>
</dbReference>
<evidence type="ECO:0000256" key="4">
    <source>
        <dbReference type="ARBA" id="ARBA00022475"/>
    </source>
</evidence>
<comment type="similarity">
    <text evidence="2 8">Belongs to the major facilitator superfamily. Bcr/CmlA family.</text>
</comment>
<dbReference type="GO" id="GO:0042910">
    <property type="term" value="F:xenobiotic transmembrane transporter activity"/>
    <property type="evidence" value="ECO:0007669"/>
    <property type="project" value="InterPro"/>
</dbReference>
<dbReference type="InterPro" id="IPR011701">
    <property type="entry name" value="MFS"/>
</dbReference>
<keyword evidence="5 8" id="KW-0812">Transmembrane</keyword>
<evidence type="ECO:0000256" key="8">
    <source>
        <dbReference type="RuleBase" id="RU365088"/>
    </source>
</evidence>
<dbReference type="AlphaFoldDB" id="A0A432X1L8"/>
<dbReference type="InterPro" id="IPR020846">
    <property type="entry name" value="MFS_dom"/>
</dbReference>
<feature type="transmembrane region" description="Helical" evidence="8">
    <location>
        <begin position="257"/>
        <end position="275"/>
    </location>
</feature>
<dbReference type="EMBL" id="PIPQ01000003">
    <property type="protein sequence ID" value="RUO40453.1"/>
    <property type="molecule type" value="Genomic_DNA"/>
</dbReference>
<feature type="transmembrane region" description="Helical" evidence="8">
    <location>
        <begin position="82"/>
        <end position="101"/>
    </location>
</feature>
<dbReference type="PROSITE" id="PS50850">
    <property type="entry name" value="MFS"/>
    <property type="match status" value="1"/>
</dbReference>
<evidence type="ECO:0000256" key="6">
    <source>
        <dbReference type="ARBA" id="ARBA00022989"/>
    </source>
</evidence>
<feature type="transmembrane region" description="Helical" evidence="8">
    <location>
        <begin position="375"/>
        <end position="395"/>
    </location>
</feature>
<feature type="transmembrane region" description="Helical" evidence="8">
    <location>
        <begin position="141"/>
        <end position="165"/>
    </location>
</feature>
<feature type="domain" description="Major facilitator superfamily (MFS) profile" evidence="9">
    <location>
        <begin position="17"/>
        <end position="398"/>
    </location>
</feature>
<feature type="transmembrane region" description="Helical" evidence="8">
    <location>
        <begin position="221"/>
        <end position="245"/>
    </location>
</feature>
<dbReference type="GO" id="GO:1990961">
    <property type="term" value="P:xenobiotic detoxification by transmembrane export across the plasma membrane"/>
    <property type="evidence" value="ECO:0007669"/>
    <property type="project" value="InterPro"/>
</dbReference>
<feature type="transmembrane region" description="Helical" evidence="8">
    <location>
        <begin position="314"/>
        <end position="337"/>
    </location>
</feature>
<comment type="subcellular location">
    <subcellularLocation>
        <location evidence="8">Cell inner membrane</location>
        <topology evidence="8">Multi-pass membrane protein</topology>
    </subcellularLocation>
    <subcellularLocation>
        <location evidence="1">Cell membrane</location>
        <topology evidence="1">Multi-pass membrane protein</topology>
    </subcellularLocation>
</comment>
<feature type="transmembrane region" description="Helical" evidence="8">
    <location>
        <begin position="107"/>
        <end position="129"/>
    </location>
</feature>
<evidence type="ECO:0000313" key="10">
    <source>
        <dbReference type="EMBL" id="RUO40453.1"/>
    </source>
</evidence>
<proteinExistence type="inferred from homology"/>
<keyword evidence="6 8" id="KW-1133">Transmembrane helix</keyword>
<feature type="transmembrane region" description="Helical" evidence="8">
    <location>
        <begin position="56"/>
        <end position="75"/>
    </location>
</feature>
<dbReference type="Proteomes" id="UP000286976">
    <property type="component" value="Unassembled WGS sequence"/>
</dbReference>
<comment type="caution">
    <text evidence="10">The sequence shown here is derived from an EMBL/GenBank/DDBJ whole genome shotgun (WGS) entry which is preliminary data.</text>
</comment>
<evidence type="ECO:0000256" key="2">
    <source>
        <dbReference type="ARBA" id="ARBA00006236"/>
    </source>
</evidence>
<organism evidence="10 11">
    <name type="scientific">Aliidiomarina taiwanensis</name>
    <dbReference type="NCBI Taxonomy" id="946228"/>
    <lineage>
        <taxon>Bacteria</taxon>
        <taxon>Pseudomonadati</taxon>
        <taxon>Pseudomonadota</taxon>
        <taxon>Gammaproteobacteria</taxon>
        <taxon>Alteromonadales</taxon>
        <taxon>Idiomarinaceae</taxon>
        <taxon>Aliidiomarina</taxon>
    </lineage>
</organism>